<keyword evidence="3 5" id="KW-1133">Transmembrane helix</keyword>
<dbReference type="PANTHER" id="PTHR11132">
    <property type="entry name" value="SOLUTE CARRIER FAMILY 35"/>
    <property type="match status" value="1"/>
</dbReference>
<proteinExistence type="predicted"/>
<evidence type="ECO:0000256" key="1">
    <source>
        <dbReference type="ARBA" id="ARBA00004141"/>
    </source>
</evidence>
<feature type="signal peptide" evidence="6">
    <location>
        <begin position="1"/>
        <end position="21"/>
    </location>
</feature>
<evidence type="ECO:0000256" key="6">
    <source>
        <dbReference type="SAM" id="SignalP"/>
    </source>
</evidence>
<keyword evidence="4 5" id="KW-0472">Membrane</keyword>
<name>A0A7J7LZF6_9MAGN</name>
<feature type="transmembrane region" description="Helical" evidence="5">
    <location>
        <begin position="75"/>
        <end position="94"/>
    </location>
</feature>
<dbReference type="Pfam" id="PF03151">
    <property type="entry name" value="TPT"/>
    <property type="match status" value="1"/>
</dbReference>
<evidence type="ECO:0000256" key="4">
    <source>
        <dbReference type="ARBA" id="ARBA00023136"/>
    </source>
</evidence>
<evidence type="ECO:0000313" key="9">
    <source>
        <dbReference type="Proteomes" id="UP000541444"/>
    </source>
</evidence>
<evidence type="ECO:0000256" key="3">
    <source>
        <dbReference type="ARBA" id="ARBA00022989"/>
    </source>
</evidence>
<feature type="chain" id="PRO_5029558258" description="Sugar phosphate transporter domain-containing protein" evidence="6">
    <location>
        <begin position="22"/>
        <end position="182"/>
    </location>
</feature>
<sequence length="182" mass="20723">MFRFCVALFVFLATSTKTILAEFLVHGYKFDRIYTVHYMTPFATMILALPALFLKGHGVWVWFHTHETLCSSLILILTSGVLGFCLNFSIFYVIHSTTALTFNITGNIKLAVAVMVLWLIFRNPIPALNVVGCGVTLIGCTFYGFVRHKLSQQIPRTNKTLWTPRNRMEMILLVNDKLDNKV</sequence>
<keyword evidence="6" id="KW-0732">Signal</keyword>
<protein>
    <recommendedName>
        <fullName evidence="7">Sugar phosphate transporter domain-containing protein</fullName>
    </recommendedName>
</protein>
<dbReference type="Proteomes" id="UP000541444">
    <property type="component" value="Unassembled WGS sequence"/>
</dbReference>
<feature type="domain" description="Sugar phosphate transporter" evidence="7">
    <location>
        <begin position="2"/>
        <end position="143"/>
    </location>
</feature>
<dbReference type="AlphaFoldDB" id="A0A7J7LZF6"/>
<reference evidence="8 9" key="1">
    <citation type="journal article" date="2020" name="IScience">
        <title>Genome Sequencing of the Endangered Kingdonia uniflora (Circaeasteraceae, Ranunculales) Reveals Potential Mechanisms of Evolutionary Specialization.</title>
        <authorList>
            <person name="Sun Y."/>
            <person name="Deng T."/>
            <person name="Zhang A."/>
            <person name="Moore M.J."/>
            <person name="Landis J.B."/>
            <person name="Lin N."/>
            <person name="Zhang H."/>
            <person name="Zhang X."/>
            <person name="Huang J."/>
            <person name="Zhang X."/>
            <person name="Sun H."/>
            <person name="Wang H."/>
        </authorList>
    </citation>
    <scope>NUCLEOTIDE SEQUENCE [LARGE SCALE GENOMIC DNA]</scope>
    <source>
        <strain evidence="8">TB1705</strain>
        <tissue evidence="8">Leaf</tissue>
    </source>
</reference>
<comment type="subcellular location">
    <subcellularLocation>
        <location evidence="1">Membrane</location>
        <topology evidence="1">Multi-pass membrane protein</topology>
    </subcellularLocation>
</comment>
<accession>A0A7J7LZF6</accession>
<evidence type="ECO:0000313" key="8">
    <source>
        <dbReference type="EMBL" id="KAF6147987.1"/>
    </source>
</evidence>
<gene>
    <name evidence="8" type="ORF">GIB67_024162</name>
</gene>
<feature type="transmembrane region" description="Helical" evidence="5">
    <location>
        <begin position="127"/>
        <end position="146"/>
    </location>
</feature>
<evidence type="ECO:0000256" key="2">
    <source>
        <dbReference type="ARBA" id="ARBA00022692"/>
    </source>
</evidence>
<feature type="transmembrane region" description="Helical" evidence="5">
    <location>
        <begin position="100"/>
        <end position="120"/>
    </location>
</feature>
<evidence type="ECO:0000256" key="5">
    <source>
        <dbReference type="SAM" id="Phobius"/>
    </source>
</evidence>
<dbReference type="OrthoDB" id="5547497at2759"/>
<keyword evidence="2 5" id="KW-0812">Transmembrane</keyword>
<dbReference type="EMBL" id="JACGCM010001859">
    <property type="protein sequence ID" value="KAF6147987.1"/>
    <property type="molecule type" value="Genomic_DNA"/>
</dbReference>
<organism evidence="8 9">
    <name type="scientific">Kingdonia uniflora</name>
    <dbReference type="NCBI Taxonomy" id="39325"/>
    <lineage>
        <taxon>Eukaryota</taxon>
        <taxon>Viridiplantae</taxon>
        <taxon>Streptophyta</taxon>
        <taxon>Embryophyta</taxon>
        <taxon>Tracheophyta</taxon>
        <taxon>Spermatophyta</taxon>
        <taxon>Magnoliopsida</taxon>
        <taxon>Ranunculales</taxon>
        <taxon>Circaeasteraceae</taxon>
        <taxon>Kingdonia</taxon>
    </lineage>
</organism>
<dbReference type="InterPro" id="IPR050186">
    <property type="entry name" value="TPT_transporter"/>
</dbReference>
<dbReference type="GO" id="GO:0016020">
    <property type="term" value="C:membrane"/>
    <property type="evidence" value="ECO:0007669"/>
    <property type="project" value="UniProtKB-SubCell"/>
</dbReference>
<dbReference type="InterPro" id="IPR004853">
    <property type="entry name" value="Sugar_P_trans_dom"/>
</dbReference>
<keyword evidence="9" id="KW-1185">Reference proteome</keyword>
<evidence type="ECO:0000259" key="7">
    <source>
        <dbReference type="Pfam" id="PF03151"/>
    </source>
</evidence>
<comment type="caution">
    <text evidence="8">The sequence shown here is derived from an EMBL/GenBank/DDBJ whole genome shotgun (WGS) entry which is preliminary data.</text>
</comment>